<gene>
    <name evidence="7" type="ORF">SBAD_LOCUS5718</name>
</gene>
<reference evidence="9" key="1">
    <citation type="submission" date="2016-06" db="UniProtKB">
        <authorList>
            <consortium name="WormBaseParasite"/>
        </authorList>
    </citation>
    <scope>IDENTIFICATION</scope>
</reference>
<name>A0A183IQ21_9BILA</name>
<dbReference type="PANTHER" id="PTHR13317:SF4">
    <property type="entry name" value="TRANSMEMBRANE ANTERIOR POSTERIOR TRANSFORMATION PROTEIN 1 HOMOLOG"/>
    <property type="match status" value="1"/>
</dbReference>
<keyword evidence="3 6" id="KW-0812">Transmembrane</keyword>
<keyword evidence="4 6" id="KW-1133">Transmembrane helix</keyword>
<dbReference type="GO" id="GO:0045724">
    <property type="term" value="P:positive regulation of cilium assembly"/>
    <property type="evidence" value="ECO:0007669"/>
    <property type="project" value="TreeGrafter"/>
</dbReference>
<feature type="transmembrane region" description="Helical" evidence="6">
    <location>
        <begin position="226"/>
        <end position="249"/>
    </location>
</feature>
<keyword evidence="8" id="KW-1185">Reference proteome</keyword>
<evidence type="ECO:0000256" key="5">
    <source>
        <dbReference type="ARBA" id="ARBA00023136"/>
    </source>
</evidence>
<evidence type="ECO:0000256" key="1">
    <source>
        <dbReference type="ARBA" id="ARBA00004141"/>
    </source>
</evidence>
<evidence type="ECO:0000256" key="6">
    <source>
        <dbReference type="SAM" id="Phobius"/>
    </source>
</evidence>
<dbReference type="InterPro" id="IPR008010">
    <property type="entry name" value="Tatp1"/>
</dbReference>
<dbReference type="Pfam" id="PF05346">
    <property type="entry name" value="DUF747"/>
    <property type="match status" value="1"/>
</dbReference>
<evidence type="ECO:0000256" key="4">
    <source>
        <dbReference type="ARBA" id="ARBA00022989"/>
    </source>
</evidence>
<proteinExistence type="inferred from homology"/>
<evidence type="ECO:0000313" key="9">
    <source>
        <dbReference type="WBParaSite" id="SBAD_0000594401-mRNA-1"/>
    </source>
</evidence>
<dbReference type="GO" id="GO:0005789">
    <property type="term" value="C:endoplasmic reticulum membrane"/>
    <property type="evidence" value="ECO:0007669"/>
    <property type="project" value="TreeGrafter"/>
</dbReference>
<dbReference type="GO" id="GO:0036064">
    <property type="term" value="C:ciliary basal body"/>
    <property type="evidence" value="ECO:0007669"/>
    <property type="project" value="TreeGrafter"/>
</dbReference>
<feature type="transmembrane region" description="Helical" evidence="6">
    <location>
        <begin position="105"/>
        <end position="128"/>
    </location>
</feature>
<comment type="similarity">
    <text evidence="2">Belongs to the TAPT1 family.</text>
</comment>
<sequence length="593" mass="68245">MNGNERCFVRHRSTVSESVDVDSNFIKDRLCCDDLPRHAAADENGRGVLRSNFFGFFWAELTRGYALENDEARFSEKRRKVYAFIKIPKELEKFLFYGFLQCTDAFLYIFTFLPLRFFMALMHLIWAVVCRKSTSSLSPSETCDLVRVLILTVVSLLMSFIDVSVVYHLVRGQAVIKLYIFFNMLEVADKLFSSFGQDILDTLFWTATETDVSQDRGSGRMRDHRYFGTVPHLLLAIVYVFLHSLLVLLQATTLNVAFNSHNKALLTIMISNNFVELKGSVFKRFAKNNLFQMACSDVRERFHYFVLLQVVVLRNMSAVSWRAEHFCALLPDIVLMLFGEVFVDWLKHAFITKFNEIPFDIYRDFSITLACDVVTSRQKNAFSDHFDQVSRRMGFIPLPLSVLYIRILCQTVKWTSRLRCLILVLLFANLVLLKLLNSIVLLGKAVQCVDAYQQAQEQAKKKPTNLLKCRSLSTASHLNLIEFSDVLQQTHSDAVRFAAFDGRLFVKEYSFNATCEQRDVKPTDLPPLLSQRRAQSLMTLPCDSNSAKELNEQVKTEVESGSEEKLSQSVINEYESLKDVDRYTLCNNDRIES</sequence>
<feature type="transmembrane region" description="Helical" evidence="6">
    <location>
        <begin position="421"/>
        <end position="443"/>
    </location>
</feature>
<feature type="transmembrane region" description="Helical" evidence="6">
    <location>
        <begin position="148"/>
        <end position="170"/>
    </location>
</feature>
<evidence type="ECO:0000256" key="2">
    <source>
        <dbReference type="ARBA" id="ARBA00008803"/>
    </source>
</evidence>
<reference evidence="7 8" key="2">
    <citation type="submission" date="2018-11" db="EMBL/GenBank/DDBJ databases">
        <authorList>
            <consortium name="Pathogen Informatics"/>
        </authorList>
    </citation>
    <scope>NUCLEOTIDE SEQUENCE [LARGE SCALE GENOMIC DNA]</scope>
</reference>
<dbReference type="OrthoDB" id="29023at2759"/>
<evidence type="ECO:0000313" key="7">
    <source>
        <dbReference type="EMBL" id="VDP08110.1"/>
    </source>
</evidence>
<dbReference type="PANTHER" id="PTHR13317">
    <property type="entry name" value="TRANSMEMBRANE ANTERIOR POSTERIOR TRANSFORMATION PROTEIN 1 HOMOLOG"/>
    <property type="match status" value="1"/>
</dbReference>
<dbReference type="EMBL" id="UZAM01009198">
    <property type="protein sequence ID" value="VDP08110.1"/>
    <property type="molecule type" value="Genomic_DNA"/>
</dbReference>
<keyword evidence="5 6" id="KW-0472">Membrane</keyword>
<comment type="subcellular location">
    <subcellularLocation>
        <location evidence="1">Membrane</location>
        <topology evidence="1">Multi-pass membrane protein</topology>
    </subcellularLocation>
</comment>
<evidence type="ECO:0000256" key="3">
    <source>
        <dbReference type="ARBA" id="ARBA00022692"/>
    </source>
</evidence>
<dbReference type="Proteomes" id="UP000270296">
    <property type="component" value="Unassembled WGS sequence"/>
</dbReference>
<dbReference type="AlphaFoldDB" id="A0A183IQ21"/>
<evidence type="ECO:0000313" key="8">
    <source>
        <dbReference type="Proteomes" id="UP000270296"/>
    </source>
</evidence>
<accession>A0A183IQ21</accession>
<feature type="transmembrane region" description="Helical" evidence="6">
    <location>
        <begin position="393"/>
        <end position="409"/>
    </location>
</feature>
<organism evidence="9">
    <name type="scientific">Soboliphyme baturini</name>
    <dbReference type="NCBI Taxonomy" id="241478"/>
    <lineage>
        <taxon>Eukaryota</taxon>
        <taxon>Metazoa</taxon>
        <taxon>Ecdysozoa</taxon>
        <taxon>Nematoda</taxon>
        <taxon>Enoplea</taxon>
        <taxon>Dorylaimia</taxon>
        <taxon>Dioctophymatida</taxon>
        <taxon>Dioctophymatoidea</taxon>
        <taxon>Soboliphymatidae</taxon>
        <taxon>Soboliphyme</taxon>
    </lineage>
</organism>
<dbReference type="WBParaSite" id="SBAD_0000594401-mRNA-1">
    <property type="protein sequence ID" value="SBAD_0000594401-mRNA-1"/>
    <property type="gene ID" value="SBAD_0000594401"/>
</dbReference>
<protein>
    <submittedName>
        <fullName evidence="9">Protein TAPT1 homolog</fullName>
    </submittedName>
</protein>